<gene>
    <name evidence="1" type="ORF">PIB30_053211</name>
</gene>
<name>A0ABU6RIZ0_9FABA</name>
<accession>A0ABU6RIZ0</accession>
<protein>
    <submittedName>
        <fullName evidence="1">Uncharacterized protein</fullName>
    </submittedName>
</protein>
<proteinExistence type="predicted"/>
<sequence length="170" mass="18442">MASSFASTASTTPSAIIAPNHIHKCSPSSSMLSFHLPHKIKTTLPLLTKGSPTTRMLLPRVKVQPDDISIFHWPSVENALSNALHHLLNNDDAKKISSEGVLATEESISSFITHVASLVRLVDSRDIVELQLKKLDCEIIIRKKEATSQPQAPTEVVMLNSPLPSPPVVG</sequence>
<evidence type="ECO:0000313" key="2">
    <source>
        <dbReference type="Proteomes" id="UP001341840"/>
    </source>
</evidence>
<dbReference type="Proteomes" id="UP001341840">
    <property type="component" value="Unassembled WGS sequence"/>
</dbReference>
<keyword evidence="2" id="KW-1185">Reference proteome</keyword>
<comment type="caution">
    <text evidence="1">The sequence shown here is derived from an EMBL/GenBank/DDBJ whole genome shotgun (WGS) entry which is preliminary data.</text>
</comment>
<evidence type="ECO:0000313" key="1">
    <source>
        <dbReference type="EMBL" id="MED6123839.1"/>
    </source>
</evidence>
<reference evidence="1 2" key="1">
    <citation type="journal article" date="2023" name="Plants (Basel)">
        <title>Bridging the Gap: Combining Genomics and Transcriptomics Approaches to Understand Stylosanthes scabra, an Orphan Legume from the Brazilian Caatinga.</title>
        <authorList>
            <person name="Ferreira-Neto J.R.C."/>
            <person name="da Silva M.D."/>
            <person name="Binneck E."/>
            <person name="de Melo N.F."/>
            <person name="da Silva R.H."/>
            <person name="de Melo A.L.T.M."/>
            <person name="Pandolfi V."/>
            <person name="Bustamante F.O."/>
            <person name="Brasileiro-Vidal A.C."/>
            <person name="Benko-Iseppon A.M."/>
        </authorList>
    </citation>
    <scope>NUCLEOTIDE SEQUENCE [LARGE SCALE GENOMIC DNA]</scope>
    <source>
        <tissue evidence="1">Leaves</tissue>
    </source>
</reference>
<organism evidence="1 2">
    <name type="scientific">Stylosanthes scabra</name>
    <dbReference type="NCBI Taxonomy" id="79078"/>
    <lineage>
        <taxon>Eukaryota</taxon>
        <taxon>Viridiplantae</taxon>
        <taxon>Streptophyta</taxon>
        <taxon>Embryophyta</taxon>
        <taxon>Tracheophyta</taxon>
        <taxon>Spermatophyta</taxon>
        <taxon>Magnoliopsida</taxon>
        <taxon>eudicotyledons</taxon>
        <taxon>Gunneridae</taxon>
        <taxon>Pentapetalae</taxon>
        <taxon>rosids</taxon>
        <taxon>fabids</taxon>
        <taxon>Fabales</taxon>
        <taxon>Fabaceae</taxon>
        <taxon>Papilionoideae</taxon>
        <taxon>50 kb inversion clade</taxon>
        <taxon>dalbergioids sensu lato</taxon>
        <taxon>Dalbergieae</taxon>
        <taxon>Pterocarpus clade</taxon>
        <taxon>Stylosanthes</taxon>
    </lineage>
</organism>
<dbReference type="EMBL" id="JASCZI010030601">
    <property type="protein sequence ID" value="MED6123839.1"/>
    <property type="molecule type" value="Genomic_DNA"/>
</dbReference>